<accession>A0ABY5T136</accession>
<feature type="compositionally biased region" description="Pro residues" evidence="1">
    <location>
        <begin position="89"/>
        <end position="102"/>
    </location>
</feature>
<dbReference type="Proteomes" id="UP001065265">
    <property type="component" value="Chromosome"/>
</dbReference>
<reference evidence="3" key="1">
    <citation type="submission" date="2022-02" db="EMBL/GenBank/DDBJ databases">
        <title>Qipengyuania spongiae sp. nov., isolated from marine sponge.</title>
        <authorList>
            <person name="Li Z."/>
            <person name="Zhang M."/>
        </authorList>
    </citation>
    <scope>NUCLEOTIDE SEQUENCE</scope>
    <source>
        <strain evidence="3">PHS-Z21</strain>
    </source>
</reference>
<sequence>MKSGTGELAEGEPAIAQGGKRGQAMQRLQVGAAGVLGIVMLIGLVSVIENRAQVTEANSVPEAASTTAPGDAAPQSDPLVEAGVVPDLPATPTPTASAPPPVLLEEGSGQAAERAEPVVR</sequence>
<evidence type="ECO:0000256" key="1">
    <source>
        <dbReference type="SAM" id="MobiDB-lite"/>
    </source>
</evidence>
<protein>
    <recommendedName>
        <fullName evidence="5">SPOR domain-containing protein</fullName>
    </recommendedName>
</protein>
<feature type="transmembrane region" description="Helical" evidence="2">
    <location>
        <begin position="30"/>
        <end position="48"/>
    </location>
</feature>
<proteinExistence type="predicted"/>
<keyword evidence="2" id="KW-0812">Transmembrane</keyword>
<feature type="compositionally biased region" description="Polar residues" evidence="1">
    <location>
        <begin position="56"/>
        <end position="68"/>
    </location>
</feature>
<keyword evidence="4" id="KW-1185">Reference proteome</keyword>
<evidence type="ECO:0000313" key="3">
    <source>
        <dbReference type="EMBL" id="UVI40477.1"/>
    </source>
</evidence>
<dbReference type="RefSeq" id="WP_265560809.1">
    <property type="nucleotide sequence ID" value="NZ_CP092471.1"/>
</dbReference>
<keyword evidence="2" id="KW-0472">Membrane</keyword>
<evidence type="ECO:0008006" key="5">
    <source>
        <dbReference type="Google" id="ProtNLM"/>
    </source>
</evidence>
<name>A0ABY5T136_9SPHN</name>
<keyword evidence="2" id="KW-1133">Transmembrane helix</keyword>
<evidence type="ECO:0000256" key="2">
    <source>
        <dbReference type="SAM" id="Phobius"/>
    </source>
</evidence>
<gene>
    <name evidence="3" type="ORF">L1F33_05905</name>
</gene>
<dbReference type="EMBL" id="CP092471">
    <property type="protein sequence ID" value="UVI40477.1"/>
    <property type="molecule type" value="Genomic_DNA"/>
</dbReference>
<organism evidence="3 4">
    <name type="scientific">Qipengyuania spongiae</name>
    <dbReference type="NCBI Taxonomy" id="2909673"/>
    <lineage>
        <taxon>Bacteria</taxon>
        <taxon>Pseudomonadati</taxon>
        <taxon>Pseudomonadota</taxon>
        <taxon>Alphaproteobacteria</taxon>
        <taxon>Sphingomonadales</taxon>
        <taxon>Erythrobacteraceae</taxon>
        <taxon>Qipengyuania</taxon>
    </lineage>
</organism>
<feature type="region of interest" description="Disordered" evidence="1">
    <location>
        <begin position="1"/>
        <end position="23"/>
    </location>
</feature>
<feature type="region of interest" description="Disordered" evidence="1">
    <location>
        <begin position="56"/>
        <end position="120"/>
    </location>
</feature>
<evidence type="ECO:0000313" key="4">
    <source>
        <dbReference type="Proteomes" id="UP001065265"/>
    </source>
</evidence>